<organism evidence="8 9">
    <name type="scientific">Dokdonella fugitiva</name>
    <dbReference type="NCBI Taxonomy" id="328517"/>
    <lineage>
        <taxon>Bacteria</taxon>
        <taxon>Pseudomonadati</taxon>
        <taxon>Pseudomonadota</taxon>
        <taxon>Gammaproteobacteria</taxon>
        <taxon>Lysobacterales</taxon>
        <taxon>Rhodanobacteraceae</taxon>
        <taxon>Dokdonella</taxon>
    </lineage>
</organism>
<comment type="similarity">
    <text evidence="1">Belongs to the sigma-70 factor family. ECF subfamily.</text>
</comment>
<keyword evidence="3" id="KW-0731">Sigma factor</keyword>
<sequence length="217" mass="24927">MLEDGHRRSLDRVSQRRTDHDHAAGSETELEWLRAIARQDRTAFEQLYRSYHGPLSRFLARFTARRDLIEEMVNETLWVVWRTAGSFRGESKVRTWIIGIAYRCLMKQLRDHPAEPTYGAGDRDQEALHEVAPDESEARQAELRDWLRHGMALLPDEQRMTIELAYYLGQSCEEIAAIMNCAVGTVKARMFHARLRLRNTLPALGGDAVPQSHSAQA</sequence>
<reference evidence="8 9" key="1">
    <citation type="journal article" date="2015" name="Stand. Genomic Sci.">
        <title>Genomic Encyclopedia of Bacterial and Archaeal Type Strains, Phase III: the genomes of soil and plant-associated and newly described type strains.</title>
        <authorList>
            <person name="Whitman W.B."/>
            <person name="Woyke T."/>
            <person name="Klenk H.P."/>
            <person name="Zhou Y."/>
            <person name="Lilburn T.G."/>
            <person name="Beck B.J."/>
            <person name="De Vos P."/>
            <person name="Vandamme P."/>
            <person name="Eisen J.A."/>
            <person name="Garrity G."/>
            <person name="Hugenholtz P."/>
            <person name="Kyrpides N.C."/>
        </authorList>
    </citation>
    <scope>NUCLEOTIDE SEQUENCE [LARGE SCALE GENOMIC DNA]</scope>
    <source>
        <strain evidence="8 9">A3</strain>
    </source>
</reference>
<dbReference type="InterPro" id="IPR013249">
    <property type="entry name" value="RNA_pol_sigma70_r4_t2"/>
</dbReference>
<dbReference type="PANTHER" id="PTHR43133:SF32">
    <property type="entry name" value="BLR3042 PROTEIN"/>
    <property type="match status" value="1"/>
</dbReference>
<keyword evidence="4" id="KW-0804">Transcription</keyword>
<evidence type="ECO:0000259" key="6">
    <source>
        <dbReference type="Pfam" id="PF04542"/>
    </source>
</evidence>
<dbReference type="Pfam" id="PF04542">
    <property type="entry name" value="Sigma70_r2"/>
    <property type="match status" value="1"/>
</dbReference>
<comment type="caution">
    <text evidence="8">The sequence shown here is derived from an EMBL/GenBank/DDBJ whole genome shotgun (WGS) entry which is preliminary data.</text>
</comment>
<dbReference type="Gene3D" id="1.10.1740.10">
    <property type="match status" value="1"/>
</dbReference>
<dbReference type="SUPFAM" id="SSF88659">
    <property type="entry name" value="Sigma3 and sigma4 domains of RNA polymerase sigma factors"/>
    <property type="match status" value="1"/>
</dbReference>
<keyword evidence="9" id="KW-1185">Reference proteome</keyword>
<gene>
    <name evidence="8" type="ORF">EV148_10535</name>
</gene>
<keyword evidence="2" id="KW-0805">Transcription regulation</keyword>
<dbReference type="Gene3D" id="1.10.10.10">
    <property type="entry name" value="Winged helix-like DNA-binding domain superfamily/Winged helix DNA-binding domain"/>
    <property type="match status" value="1"/>
</dbReference>
<accession>A0A4R2I7D5</accession>
<dbReference type="InterPro" id="IPR039425">
    <property type="entry name" value="RNA_pol_sigma-70-like"/>
</dbReference>
<dbReference type="SUPFAM" id="SSF88946">
    <property type="entry name" value="Sigma2 domain of RNA polymerase sigma factors"/>
    <property type="match status" value="1"/>
</dbReference>
<evidence type="ECO:0000256" key="2">
    <source>
        <dbReference type="ARBA" id="ARBA00023015"/>
    </source>
</evidence>
<evidence type="ECO:0000256" key="3">
    <source>
        <dbReference type="ARBA" id="ARBA00023082"/>
    </source>
</evidence>
<dbReference type="CDD" id="cd06171">
    <property type="entry name" value="Sigma70_r4"/>
    <property type="match status" value="1"/>
</dbReference>
<dbReference type="PANTHER" id="PTHR43133">
    <property type="entry name" value="RNA POLYMERASE ECF-TYPE SIGMA FACTO"/>
    <property type="match status" value="1"/>
</dbReference>
<dbReference type="GO" id="GO:0016987">
    <property type="term" value="F:sigma factor activity"/>
    <property type="evidence" value="ECO:0007669"/>
    <property type="project" value="UniProtKB-KW"/>
</dbReference>
<proteinExistence type="inferred from homology"/>
<evidence type="ECO:0000256" key="1">
    <source>
        <dbReference type="ARBA" id="ARBA00010641"/>
    </source>
</evidence>
<dbReference type="InterPro" id="IPR013324">
    <property type="entry name" value="RNA_pol_sigma_r3/r4-like"/>
</dbReference>
<dbReference type="AlphaFoldDB" id="A0A4R2I7D5"/>
<evidence type="ECO:0000313" key="8">
    <source>
        <dbReference type="EMBL" id="TCO40241.1"/>
    </source>
</evidence>
<dbReference type="Pfam" id="PF08281">
    <property type="entry name" value="Sigma70_r4_2"/>
    <property type="match status" value="1"/>
</dbReference>
<name>A0A4R2I7D5_9GAMM</name>
<evidence type="ECO:0000259" key="7">
    <source>
        <dbReference type="Pfam" id="PF08281"/>
    </source>
</evidence>
<dbReference type="GO" id="GO:0006352">
    <property type="term" value="P:DNA-templated transcription initiation"/>
    <property type="evidence" value="ECO:0007669"/>
    <property type="project" value="InterPro"/>
</dbReference>
<dbReference type="InterPro" id="IPR014284">
    <property type="entry name" value="RNA_pol_sigma-70_dom"/>
</dbReference>
<evidence type="ECO:0000256" key="4">
    <source>
        <dbReference type="ARBA" id="ARBA00023163"/>
    </source>
</evidence>
<evidence type="ECO:0000313" key="9">
    <source>
        <dbReference type="Proteomes" id="UP000294862"/>
    </source>
</evidence>
<dbReference type="Proteomes" id="UP000294862">
    <property type="component" value="Unassembled WGS sequence"/>
</dbReference>
<dbReference type="GO" id="GO:0003677">
    <property type="term" value="F:DNA binding"/>
    <property type="evidence" value="ECO:0007669"/>
    <property type="project" value="InterPro"/>
</dbReference>
<evidence type="ECO:0000256" key="5">
    <source>
        <dbReference type="SAM" id="MobiDB-lite"/>
    </source>
</evidence>
<protein>
    <submittedName>
        <fullName evidence="8">RNA polymerase sigma-70 factor (ECF subfamily)</fullName>
    </submittedName>
</protein>
<dbReference type="InterPro" id="IPR013325">
    <property type="entry name" value="RNA_pol_sigma_r2"/>
</dbReference>
<dbReference type="OrthoDB" id="9780326at2"/>
<dbReference type="EMBL" id="SLWQ01000005">
    <property type="protein sequence ID" value="TCO40241.1"/>
    <property type="molecule type" value="Genomic_DNA"/>
</dbReference>
<dbReference type="NCBIfam" id="TIGR02937">
    <property type="entry name" value="sigma70-ECF"/>
    <property type="match status" value="1"/>
</dbReference>
<feature type="domain" description="RNA polymerase sigma factor 70 region 4 type 2" evidence="7">
    <location>
        <begin position="145"/>
        <end position="197"/>
    </location>
</feature>
<feature type="region of interest" description="Disordered" evidence="5">
    <location>
        <begin position="1"/>
        <end position="22"/>
    </location>
</feature>
<feature type="domain" description="RNA polymerase sigma-70 region 2" evidence="6">
    <location>
        <begin position="47"/>
        <end position="112"/>
    </location>
</feature>
<dbReference type="InterPro" id="IPR036388">
    <property type="entry name" value="WH-like_DNA-bd_sf"/>
</dbReference>
<dbReference type="InterPro" id="IPR007627">
    <property type="entry name" value="RNA_pol_sigma70_r2"/>
</dbReference>